<organism evidence="9 10">
    <name type="scientific">Corynebacterium diphtheriae bv. mitis</name>
    <dbReference type="NCBI Taxonomy" id="1806053"/>
    <lineage>
        <taxon>Bacteria</taxon>
        <taxon>Bacillati</taxon>
        <taxon>Actinomycetota</taxon>
        <taxon>Actinomycetes</taxon>
        <taxon>Mycobacteriales</taxon>
        <taxon>Corynebacteriaceae</taxon>
        <taxon>Corynebacterium</taxon>
    </lineage>
</organism>
<keyword evidence="2 8" id="KW-0479">Metal-binding</keyword>
<dbReference type="InterPro" id="IPR042211">
    <property type="entry name" value="CRISPR-assoc_Cas1_N"/>
</dbReference>
<dbReference type="RefSeq" id="WP_010935669.1">
    <property type="nucleotide sequence ID" value="NZ_LSZF01000025.1"/>
</dbReference>
<comment type="function">
    <text evidence="8">CRISPR (clustered regularly interspaced short palindromic repeat), is an adaptive immune system that provides protection against mobile genetic elements (viruses, transposable elements and conjugative plasmids). CRISPR clusters contain spacers, sequences complementary to antecedent mobile elements, and target invading nucleic acids. CRISPR clusters are transcribed and processed into CRISPR RNA (crRNA). Acts as a dsDNA endonuclease. Involved in the integration of spacer DNA into the CRISPR cassette.</text>
</comment>
<keyword evidence="5 8" id="KW-0460">Magnesium</keyword>
<dbReference type="EMBL" id="LSZF01000025">
    <property type="protein sequence ID" value="OWM34735.1"/>
    <property type="molecule type" value="Genomic_DNA"/>
</dbReference>
<dbReference type="GO" id="GO:0016787">
    <property type="term" value="F:hydrolase activity"/>
    <property type="evidence" value="ECO:0007669"/>
    <property type="project" value="UniProtKB-KW"/>
</dbReference>
<dbReference type="GO" id="GO:0051607">
    <property type="term" value="P:defense response to virus"/>
    <property type="evidence" value="ECO:0007669"/>
    <property type="project" value="UniProtKB-UniRule"/>
</dbReference>
<comment type="cofactor">
    <cofactor evidence="8">
        <name>Mg(2+)</name>
        <dbReference type="ChEBI" id="CHEBI:18420"/>
    </cofactor>
    <cofactor evidence="8">
        <name>Mn(2+)</name>
        <dbReference type="ChEBI" id="CHEBI:29035"/>
    </cofactor>
</comment>
<feature type="binding site" evidence="8">
    <location>
        <position position="227"/>
    </location>
    <ligand>
        <name>Mn(2+)</name>
        <dbReference type="ChEBI" id="CHEBI:29035"/>
    </ligand>
</feature>
<evidence type="ECO:0000256" key="4">
    <source>
        <dbReference type="ARBA" id="ARBA00022801"/>
    </source>
</evidence>
<evidence type="ECO:0000256" key="3">
    <source>
        <dbReference type="ARBA" id="ARBA00022759"/>
    </source>
</evidence>
<dbReference type="InterPro" id="IPR050646">
    <property type="entry name" value="Cas1"/>
</dbReference>
<dbReference type="PANTHER" id="PTHR34353:SF3">
    <property type="entry name" value="CRISPR-ASSOCIATED ENDONUCLEASE CAS1"/>
    <property type="match status" value="1"/>
</dbReference>
<dbReference type="NCBIfam" id="TIGR03638">
    <property type="entry name" value="cas1_ECOLI"/>
    <property type="match status" value="1"/>
</dbReference>
<keyword evidence="6 8" id="KW-0051">Antiviral defense</keyword>
<proteinExistence type="inferred from homology"/>
<dbReference type="InterPro" id="IPR019851">
    <property type="entry name" value="CRISPR-assoc_Cas1_ECOLI"/>
</dbReference>
<evidence type="ECO:0000256" key="7">
    <source>
        <dbReference type="ARBA" id="ARBA00023125"/>
    </source>
</evidence>
<dbReference type="Gene3D" id="3.100.10.20">
    <property type="entry name" value="CRISPR-associated endonuclease Cas1, N-terminal domain"/>
    <property type="match status" value="1"/>
</dbReference>
<name>A0A854NFA4_CORDP</name>
<dbReference type="AlphaFoldDB" id="A0A854NFA4"/>
<accession>A0A854NFA4</accession>
<dbReference type="GO" id="GO:0046872">
    <property type="term" value="F:metal ion binding"/>
    <property type="evidence" value="ECO:0007669"/>
    <property type="project" value="UniProtKB-UniRule"/>
</dbReference>
<dbReference type="InterPro" id="IPR002729">
    <property type="entry name" value="CRISPR-assoc_Cas1"/>
</dbReference>
<evidence type="ECO:0000256" key="2">
    <source>
        <dbReference type="ARBA" id="ARBA00022723"/>
    </source>
</evidence>
<evidence type="ECO:0000313" key="10">
    <source>
        <dbReference type="Proteomes" id="UP000197692"/>
    </source>
</evidence>
<dbReference type="InterPro" id="IPR042206">
    <property type="entry name" value="CRISPR-assoc_Cas1_C"/>
</dbReference>
<dbReference type="GO" id="GO:0043571">
    <property type="term" value="P:maintenance of CRISPR repeat elements"/>
    <property type="evidence" value="ECO:0007669"/>
    <property type="project" value="UniProtKB-UniRule"/>
</dbReference>
<reference evidence="10" key="1">
    <citation type="submission" date="2016-02" db="EMBL/GenBank/DDBJ databases">
        <title>Genomic analyses of a collection of pathogenic Corynebacterium diphtheriae.</title>
        <authorList>
            <person name="Sangal V."/>
            <person name="Titov L."/>
        </authorList>
    </citation>
    <scope>NUCLEOTIDE SEQUENCE [LARGE SCALE GENOMIC DNA]</scope>
    <source>
        <strain evidence="10">1438</strain>
    </source>
</reference>
<dbReference type="Gene3D" id="1.20.120.920">
    <property type="entry name" value="CRISPR-associated endonuclease Cas1, C-terminal domain"/>
    <property type="match status" value="1"/>
</dbReference>
<dbReference type="HAMAP" id="MF_01470">
    <property type="entry name" value="Cas1"/>
    <property type="match status" value="1"/>
</dbReference>
<dbReference type="PANTHER" id="PTHR34353">
    <property type="entry name" value="CRISPR-ASSOCIATED ENDONUCLEASE CAS1 1"/>
    <property type="match status" value="1"/>
</dbReference>
<dbReference type="GO" id="GO:0003677">
    <property type="term" value="F:DNA binding"/>
    <property type="evidence" value="ECO:0007669"/>
    <property type="project" value="UniProtKB-KW"/>
</dbReference>
<keyword evidence="1 8" id="KW-0540">Nuclease</keyword>
<evidence type="ECO:0000256" key="8">
    <source>
        <dbReference type="HAMAP-Rule" id="MF_01470"/>
    </source>
</evidence>
<comment type="caution">
    <text evidence="9">The sequence shown here is derived from an EMBL/GenBank/DDBJ whole genome shotgun (WGS) entry which is preliminary data.</text>
</comment>
<dbReference type="EC" id="3.1.-.-" evidence="8"/>
<sequence>MPYSHDAIAFSTIPASHQIRLEDRLSFLYLEYCLIRQDRTGVIAIQNGHNESSDEEEKLEPQILRIQLPVASLAVLCLGPGTSISNAAMTSCTRSGCTVIFTGGGGVNAYSHATPLTSTAKWAIAQACLVSNTEYQKKAALAFYKRQFGGNAITGGSISVMRGLEGRIMRNTYRENAKKAGIRGFKRDTKAADPVNVGLNISNSILYGAAATVCTAIGVNPALGIIHRGDTRSLLFDLADLYKASIVIPLVFSHAKDEDPVTNIRRHLRREIHSRKIMAGMLEALMEVLTPYLPNRNDDRLIGDSDEVKGHIQYGKEIN</sequence>
<dbReference type="Pfam" id="PF01867">
    <property type="entry name" value="Cas_Cas1"/>
    <property type="match status" value="1"/>
</dbReference>
<gene>
    <name evidence="8" type="primary">cas1</name>
    <name evidence="9" type="ORF">AY602_05330</name>
</gene>
<evidence type="ECO:0000256" key="6">
    <source>
        <dbReference type="ARBA" id="ARBA00023118"/>
    </source>
</evidence>
<dbReference type="Proteomes" id="UP000197692">
    <property type="component" value="Unassembled WGS sequence"/>
</dbReference>
<keyword evidence="3 8" id="KW-0255">Endonuclease</keyword>
<evidence type="ECO:0000256" key="5">
    <source>
        <dbReference type="ARBA" id="ARBA00022842"/>
    </source>
</evidence>
<feature type="binding site" evidence="8">
    <location>
        <position position="165"/>
    </location>
    <ligand>
        <name>Mn(2+)</name>
        <dbReference type="ChEBI" id="CHEBI:29035"/>
    </ligand>
</feature>
<protein>
    <recommendedName>
        <fullName evidence="8">CRISPR-associated endonuclease Cas1</fullName>
        <ecNumber evidence="8">3.1.-.-</ecNumber>
    </recommendedName>
</protein>
<feature type="binding site" evidence="8">
    <location>
        <position position="240"/>
    </location>
    <ligand>
        <name>Mn(2+)</name>
        <dbReference type="ChEBI" id="CHEBI:29035"/>
    </ligand>
</feature>
<comment type="similarity">
    <text evidence="8">Belongs to the CRISPR-associated endonuclease Cas1 family.</text>
</comment>
<evidence type="ECO:0000313" key="9">
    <source>
        <dbReference type="EMBL" id="OWM34735.1"/>
    </source>
</evidence>
<evidence type="ECO:0000256" key="1">
    <source>
        <dbReference type="ARBA" id="ARBA00022722"/>
    </source>
</evidence>
<keyword evidence="7 8" id="KW-0238">DNA-binding</keyword>
<dbReference type="NCBIfam" id="TIGR00287">
    <property type="entry name" value="cas1"/>
    <property type="match status" value="1"/>
</dbReference>
<keyword evidence="8" id="KW-0464">Manganese</keyword>
<keyword evidence="4 8" id="KW-0378">Hydrolase</keyword>
<dbReference type="GO" id="GO:0004520">
    <property type="term" value="F:DNA endonuclease activity"/>
    <property type="evidence" value="ECO:0007669"/>
    <property type="project" value="InterPro"/>
</dbReference>
<comment type="subunit">
    <text evidence="8">Homodimer, forms a heterotetramer with a Cas2 homodimer.</text>
</comment>